<keyword evidence="2" id="KW-0472">Membrane</keyword>
<feature type="compositionally biased region" description="Polar residues" evidence="1">
    <location>
        <begin position="66"/>
        <end position="81"/>
    </location>
</feature>
<name>A0AAN8K108_PATCE</name>
<evidence type="ECO:0000256" key="1">
    <source>
        <dbReference type="SAM" id="MobiDB-lite"/>
    </source>
</evidence>
<organism evidence="3 4">
    <name type="scientific">Patella caerulea</name>
    <name type="common">Rayed Mediterranean limpet</name>
    <dbReference type="NCBI Taxonomy" id="87958"/>
    <lineage>
        <taxon>Eukaryota</taxon>
        <taxon>Metazoa</taxon>
        <taxon>Spiralia</taxon>
        <taxon>Lophotrochozoa</taxon>
        <taxon>Mollusca</taxon>
        <taxon>Gastropoda</taxon>
        <taxon>Patellogastropoda</taxon>
        <taxon>Patelloidea</taxon>
        <taxon>Patellidae</taxon>
        <taxon>Patella</taxon>
    </lineage>
</organism>
<evidence type="ECO:0000256" key="2">
    <source>
        <dbReference type="SAM" id="Phobius"/>
    </source>
</evidence>
<keyword evidence="2" id="KW-1133">Transmembrane helix</keyword>
<comment type="caution">
    <text evidence="3">The sequence shown here is derived from an EMBL/GenBank/DDBJ whole genome shotgun (WGS) entry which is preliminary data.</text>
</comment>
<proteinExistence type="predicted"/>
<evidence type="ECO:0000313" key="4">
    <source>
        <dbReference type="Proteomes" id="UP001347796"/>
    </source>
</evidence>
<feature type="transmembrane region" description="Helical" evidence="2">
    <location>
        <begin position="12"/>
        <end position="29"/>
    </location>
</feature>
<keyword evidence="2" id="KW-0812">Transmembrane</keyword>
<keyword evidence="4" id="KW-1185">Reference proteome</keyword>
<feature type="region of interest" description="Disordered" evidence="1">
    <location>
        <begin position="57"/>
        <end position="81"/>
    </location>
</feature>
<dbReference type="EMBL" id="JAZGQO010000006">
    <property type="protein sequence ID" value="KAK6185855.1"/>
    <property type="molecule type" value="Genomic_DNA"/>
</dbReference>
<protein>
    <submittedName>
        <fullName evidence="3">Uncharacterized protein</fullName>
    </submittedName>
</protein>
<reference evidence="3 4" key="1">
    <citation type="submission" date="2024-01" db="EMBL/GenBank/DDBJ databases">
        <title>The genome of the rayed Mediterranean limpet Patella caerulea (Linnaeus, 1758).</title>
        <authorList>
            <person name="Anh-Thu Weber A."/>
            <person name="Halstead-Nussloch G."/>
        </authorList>
    </citation>
    <scope>NUCLEOTIDE SEQUENCE [LARGE SCALE GENOMIC DNA]</scope>
    <source>
        <strain evidence="3">AATW-2023a</strain>
        <tissue evidence="3">Whole specimen</tissue>
    </source>
</reference>
<dbReference type="Proteomes" id="UP001347796">
    <property type="component" value="Unassembled WGS sequence"/>
</dbReference>
<gene>
    <name evidence="3" type="ORF">SNE40_008001</name>
</gene>
<dbReference type="AlphaFoldDB" id="A0AAN8K108"/>
<sequence>MGDSLGKGNIYPYLLFSFLFCFPSQPMMMNPGMMPSMQMPMGGVQTGMSSNTMIQSAGGTPKMKTTEFTSSSKNTWSDSGVNINLDTLNPANRQQKPASPSMNQLQQQQQNMMNPGMGGGVYSQVPANQNMGQLNQGMSNLTMNNQPNQMRMMSPNMGMAGIQQQGMMAGMGNIPQGTVGRMSTTTTGSSSFQQRTDAAFAAFGSMGK</sequence>
<accession>A0AAN8K108</accession>
<feature type="compositionally biased region" description="Polar residues" evidence="1">
    <location>
        <begin position="88"/>
        <end position="101"/>
    </location>
</feature>
<evidence type="ECO:0000313" key="3">
    <source>
        <dbReference type="EMBL" id="KAK6185855.1"/>
    </source>
</evidence>
<feature type="region of interest" description="Disordered" evidence="1">
    <location>
        <begin position="88"/>
        <end position="107"/>
    </location>
</feature>